<protein>
    <recommendedName>
        <fullName evidence="3">MmgE/PrpD C-terminal domain-containing protein</fullName>
    </recommendedName>
</protein>
<name>A0A2I8VRW0_9EURY</name>
<dbReference type="InterPro" id="IPR045337">
    <property type="entry name" value="MmgE_PrpD_C"/>
</dbReference>
<reference evidence="4 5" key="1">
    <citation type="submission" date="2018-01" db="EMBL/GenBank/DDBJ databases">
        <title>Complete genome sequence of Salinigranum rubrum GX10T, an extremely halophilic archaeon isolated from a marine solar saltern.</title>
        <authorList>
            <person name="Han S."/>
        </authorList>
    </citation>
    <scope>NUCLEOTIDE SEQUENCE [LARGE SCALE GENOMIC DNA]</scope>
    <source>
        <strain evidence="4 5">GX10</strain>
        <plasmid evidence="5">Plasmid unnamed4</plasmid>
    </source>
</reference>
<dbReference type="SUPFAM" id="SSF103378">
    <property type="entry name" value="2-methylcitrate dehydratase PrpD"/>
    <property type="match status" value="1"/>
</dbReference>
<dbReference type="Gene3D" id="3.30.1330.120">
    <property type="entry name" value="2-methylcitrate dehydratase PrpD"/>
    <property type="match status" value="1"/>
</dbReference>
<dbReference type="Proteomes" id="UP000236584">
    <property type="component" value="Plasmid unnamed4"/>
</dbReference>
<dbReference type="Gene3D" id="1.10.4100.10">
    <property type="entry name" value="2-methylcitrate dehydratase PrpD"/>
    <property type="match status" value="1"/>
</dbReference>
<dbReference type="Pfam" id="PF19305">
    <property type="entry name" value="MmgE_PrpD_C"/>
    <property type="match status" value="1"/>
</dbReference>
<sequence>MTPRQYREDYLTNSRVHEMTQKVSAVEDGSLNAHRRENPRHVPSIVRITTTDGEEYETRVGYPSGHPERPISDAEIEGKSGRCLRSI</sequence>
<dbReference type="InterPro" id="IPR036148">
    <property type="entry name" value="MmgE/PrpD_sf"/>
</dbReference>
<dbReference type="InterPro" id="IPR042188">
    <property type="entry name" value="MmgE/PrpD_sf_2"/>
</dbReference>
<dbReference type="PANTHER" id="PTHR16943:SF8">
    <property type="entry name" value="2-METHYLCITRATE DEHYDRATASE"/>
    <property type="match status" value="1"/>
</dbReference>
<evidence type="ECO:0000256" key="2">
    <source>
        <dbReference type="SAM" id="MobiDB-lite"/>
    </source>
</evidence>
<evidence type="ECO:0000313" key="5">
    <source>
        <dbReference type="Proteomes" id="UP000236584"/>
    </source>
</evidence>
<dbReference type="InterPro" id="IPR042183">
    <property type="entry name" value="MmgE/PrpD_sf_1"/>
</dbReference>
<organism evidence="4 5">
    <name type="scientific">Salinigranum rubrum</name>
    <dbReference type="NCBI Taxonomy" id="755307"/>
    <lineage>
        <taxon>Archaea</taxon>
        <taxon>Methanobacteriati</taxon>
        <taxon>Methanobacteriota</taxon>
        <taxon>Stenosarchaea group</taxon>
        <taxon>Halobacteria</taxon>
        <taxon>Halobacteriales</taxon>
        <taxon>Haloferacaceae</taxon>
        <taxon>Salinigranum</taxon>
    </lineage>
</organism>
<dbReference type="EMBL" id="CP026313">
    <property type="protein sequence ID" value="AUV84661.1"/>
    <property type="molecule type" value="Genomic_DNA"/>
</dbReference>
<dbReference type="KEGG" id="srub:C2R22_24350"/>
<gene>
    <name evidence="4" type="ORF">C2R22_24350</name>
</gene>
<dbReference type="GO" id="GO:0016829">
    <property type="term" value="F:lyase activity"/>
    <property type="evidence" value="ECO:0007669"/>
    <property type="project" value="InterPro"/>
</dbReference>
<evidence type="ECO:0000256" key="1">
    <source>
        <dbReference type="ARBA" id="ARBA00006174"/>
    </source>
</evidence>
<evidence type="ECO:0000313" key="4">
    <source>
        <dbReference type="EMBL" id="AUV84661.1"/>
    </source>
</evidence>
<feature type="compositionally biased region" description="Basic and acidic residues" evidence="2">
    <location>
        <begin position="66"/>
        <end position="80"/>
    </location>
</feature>
<keyword evidence="5" id="KW-1185">Reference proteome</keyword>
<accession>A0A2I8VRW0</accession>
<keyword evidence="4" id="KW-0614">Plasmid</keyword>
<dbReference type="AlphaFoldDB" id="A0A2I8VRW0"/>
<dbReference type="PANTHER" id="PTHR16943">
    <property type="entry name" value="2-METHYLCITRATE DEHYDRATASE-RELATED"/>
    <property type="match status" value="1"/>
</dbReference>
<feature type="region of interest" description="Disordered" evidence="2">
    <location>
        <begin position="57"/>
        <end position="87"/>
    </location>
</feature>
<feature type="domain" description="MmgE/PrpD C-terminal" evidence="3">
    <location>
        <begin position="2"/>
        <end position="85"/>
    </location>
</feature>
<dbReference type="InterPro" id="IPR005656">
    <property type="entry name" value="MmgE_PrpD"/>
</dbReference>
<evidence type="ECO:0000259" key="3">
    <source>
        <dbReference type="Pfam" id="PF19305"/>
    </source>
</evidence>
<comment type="similarity">
    <text evidence="1">Belongs to the PrpD family.</text>
</comment>
<proteinExistence type="inferred from homology"/>
<geneLocation type="plasmid" evidence="4">
    <name>unnamed4</name>
</geneLocation>